<feature type="chain" id="PRO_5040285955" evidence="1">
    <location>
        <begin position="20"/>
        <end position="95"/>
    </location>
</feature>
<dbReference type="OrthoDB" id="6159137at2759"/>
<gene>
    <name evidence="2" type="ORF">CHIRRI_LOCUS15169</name>
</gene>
<sequence>MKLVLFLIHFIMFITLISCFSEESSENSKIRRSLVEEIAAQELENVKKVLEQNLPFEESYSYLMKNFAEYRKQYEDALNEKLPRISGFPPMHSNA</sequence>
<evidence type="ECO:0000313" key="2">
    <source>
        <dbReference type="EMBL" id="CAH1735918.1"/>
    </source>
</evidence>
<evidence type="ECO:0000313" key="3">
    <source>
        <dbReference type="Proteomes" id="UP001153620"/>
    </source>
</evidence>
<organism evidence="2 3">
    <name type="scientific">Chironomus riparius</name>
    <dbReference type="NCBI Taxonomy" id="315576"/>
    <lineage>
        <taxon>Eukaryota</taxon>
        <taxon>Metazoa</taxon>
        <taxon>Ecdysozoa</taxon>
        <taxon>Arthropoda</taxon>
        <taxon>Hexapoda</taxon>
        <taxon>Insecta</taxon>
        <taxon>Pterygota</taxon>
        <taxon>Neoptera</taxon>
        <taxon>Endopterygota</taxon>
        <taxon>Diptera</taxon>
        <taxon>Nematocera</taxon>
        <taxon>Chironomoidea</taxon>
        <taxon>Chironomidae</taxon>
        <taxon>Chironominae</taxon>
        <taxon>Chironomus</taxon>
    </lineage>
</organism>
<dbReference type="PROSITE" id="PS51257">
    <property type="entry name" value="PROKAR_LIPOPROTEIN"/>
    <property type="match status" value="1"/>
</dbReference>
<dbReference type="EMBL" id="OU895880">
    <property type="protein sequence ID" value="CAH1735918.1"/>
    <property type="molecule type" value="Genomic_DNA"/>
</dbReference>
<accession>A0A9P0JCW8</accession>
<feature type="signal peptide" evidence="1">
    <location>
        <begin position="1"/>
        <end position="19"/>
    </location>
</feature>
<reference evidence="2" key="2">
    <citation type="submission" date="2022-10" db="EMBL/GenBank/DDBJ databases">
        <authorList>
            <consortium name="ENA_rothamsted_submissions"/>
            <consortium name="culmorum"/>
            <person name="King R."/>
        </authorList>
    </citation>
    <scope>NUCLEOTIDE SEQUENCE</scope>
</reference>
<proteinExistence type="predicted"/>
<keyword evidence="3" id="KW-1185">Reference proteome</keyword>
<dbReference type="Proteomes" id="UP001153620">
    <property type="component" value="Chromosome 4"/>
</dbReference>
<keyword evidence="1" id="KW-0732">Signal</keyword>
<dbReference type="AlphaFoldDB" id="A0A9P0JCW8"/>
<name>A0A9P0JCW8_9DIPT</name>
<protein>
    <submittedName>
        <fullName evidence="2">Uncharacterized protein</fullName>
    </submittedName>
</protein>
<evidence type="ECO:0000256" key="1">
    <source>
        <dbReference type="SAM" id="SignalP"/>
    </source>
</evidence>
<reference evidence="2" key="1">
    <citation type="submission" date="2022-01" db="EMBL/GenBank/DDBJ databases">
        <authorList>
            <person name="King R."/>
        </authorList>
    </citation>
    <scope>NUCLEOTIDE SEQUENCE</scope>
</reference>